<protein>
    <recommendedName>
        <fullName evidence="7">Penicillin-binding protein 1A</fullName>
        <ecNumber evidence="24">2.4.99.28</ecNumber>
        <ecNumber evidence="6">3.4.16.4</ecNumber>
    </recommendedName>
</protein>
<evidence type="ECO:0000256" key="26">
    <source>
        <dbReference type="ARBA" id="ARBA00060592"/>
    </source>
</evidence>
<keyword evidence="17" id="KW-0573">Peptidoglycan synthesis</keyword>
<dbReference type="GO" id="GO:0006508">
    <property type="term" value="P:proteolysis"/>
    <property type="evidence" value="ECO:0007669"/>
    <property type="project" value="UniProtKB-KW"/>
</dbReference>
<dbReference type="eggNOG" id="COG0744">
    <property type="taxonomic scope" value="Bacteria"/>
</dbReference>
<dbReference type="GO" id="GO:0008955">
    <property type="term" value="F:peptidoglycan glycosyltransferase activity"/>
    <property type="evidence" value="ECO:0007669"/>
    <property type="project" value="UniProtKB-EC"/>
</dbReference>
<dbReference type="PANTHER" id="PTHR32282">
    <property type="entry name" value="BINDING PROTEIN TRANSPEPTIDASE, PUTATIVE-RELATED"/>
    <property type="match status" value="1"/>
</dbReference>
<evidence type="ECO:0000256" key="19">
    <source>
        <dbReference type="ARBA" id="ARBA00023136"/>
    </source>
</evidence>
<comment type="similarity">
    <text evidence="4">In the C-terminal section; belongs to the transpeptidase family.</text>
</comment>
<dbReference type="STRING" id="610130.Closa_3064"/>
<dbReference type="GO" id="GO:0009002">
    <property type="term" value="F:serine-type D-Ala-D-Ala carboxypeptidase activity"/>
    <property type="evidence" value="ECO:0007669"/>
    <property type="project" value="UniProtKB-EC"/>
</dbReference>
<organism evidence="28 29">
    <name type="scientific">Lacrimispora saccharolytica (strain ATCC 35040 / DSM 2544 / NRCC 2533 / WM1)</name>
    <name type="common">Clostridium saccharolyticum</name>
    <dbReference type="NCBI Taxonomy" id="610130"/>
    <lineage>
        <taxon>Bacteria</taxon>
        <taxon>Bacillati</taxon>
        <taxon>Bacillota</taxon>
        <taxon>Clostridia</taxon>
        <taxon>Lachnospirales</taxon>
        <taxon>Lachnospiraceae</taxon>
        <taxon>Lacrimispora</taxon>
    </lineage>
</organism>
<dbReference type="Pfam" id="PF00912">
    <property type="entry name" value="Transgly"/>
    <property type="match status" value="1"/>
</dbReference>
<proteinExistence type="inferred from homology"/>
<evidence type="ECO:0000256" key="13">
    <source>
        <dbReference type="ARBA" id="ARBA00022692"/>
    </source>
</evidence>
<evidence type="ECO:0000256" key="14">
    <source>
        <dbReference type="ARBA" id="ARBA00022801"/>
    </source>
</evidence>
<evidence type="ECO:0000256" key="21">
    <source>
        <dbReference type="ARBA" id="ARBA00023268"/>
    </source>
</evidence>
<comment type="subcellular location">
    <subcellularLocation>
        <location evidence="2">Cell membrane</location>
        <topology evidence="2">Single-pass type II membrane protein</topology>
    </subcellularLocation>
</comment>
<dbReference type="UniPathway" id="UPA00219"/>
<keyword evidence="8" id="KW-1003">Cell membrane</keyword>
<evidence type="ECO:0000256" key="15">
    <source>
        <dbReference type="ARBA" id="ARBA00022960"/>
    </source>
</evidence>
<keyword evidence="16" id="KW-0735">Signal-anchor</keyword>
<dbReference type="InterPro" id="IPR050396">
    <property type="entry name" value="Glycosyltr_51/Transpeptidase"/>
</dbReference>
<dbReference type="GO" id="GO:0005886">
    <property type="term" value="C:plasma membrane"/>
    <property type="evidence" value="ECO:0007669"/>
    <property type="project" value="UniProtKB-SubCell"/>
</dbReference>
<gene>
    <name evidence="28" type="ordered locus">Closa_3064</name>
</gene>
<dbReference type="SUPFAM" id="SSF53955">
    <property type="entry name" value="Lysozyme-like"/>
    <property type="match status" value="1"/>
</dbReference>
<dbReference type="GO" id="GO:0008360">
    <property type="term" value="P:regulation of cell shape"/>
    <property type="evidence" value="ECO:0007669"/>
    <property type="project" value="UniProtKB-KW"/>
</dbReference>
<dbReference type="CAZy" id="GT51">
    <property type="family name" value="Glycosyltransferase Family 51"/>
</dbReference>
<keyword evidence="10" id="KW-0645">Protease</keyword>
<evidence type="ECO:0000256" key="6">
    <source>
        <dbReference type="ARBA" id="ARBA00012448"/>
    </source>
</evidence>
<dbReference type="PaxDb" id="610130-Closa_3064"/>
<keyword evidence="22" id="KW-0961">Cell wall biogenesis/degradation</keyword>
<dbReference type="EMBL" id="CP002109">
    <property type="protein sequence ID" value="ADL05597.1"/>
    <property type="molecule type" value="Genomic_DNA"/>
</dbReference>
<comment type="catalytic activity">
    <reaction evidence="25">
        <text>[GlcNAc-(1-&gt;4)-Mur2Ac(oyl-L-Ala-gamma-D-Glu-L-Lys-D-Ala-D-Ala)](n)-di-trans,octa-cis-undecaprenyl diphosphate + beta-D-GlcNAc-(1-&gt;4)-Mur2Ac(oyl-L-Ala-gamma-D-Glu-L-Lys-D-Ala-D-Ala)-di-trans,octa-cis-undecaprenyl diphosphate = [GlcNAc-(1-&gt;4)-Mur2Ac(oyl-L-Ala-gamma-D-Glu-L-Lys-D-Ala-D-Ala)](n+1)-di-trans,octa-cis-undecaprenyl diphosphate + di-trans,octa-cis-undecaprenyl diphosphate + H(+)</text>
        <dbReference type="Rhea" id="RHEA:23708"/>
        <dbReference type="Rhea" id="RHEA-COMP:9602"/>
        <dbReference type="Rhea" id="RHEA-COMP:9603"/>
        <dbReference type="ChEBI" id="CHEBI:15378"/>
        <dbReference type="ChEBI" id="CHEBI:58405"/>
        <dbReference type="ChEBI" id="CHEBI:60033"/>
        <dbReference type="ChEBI" id="CHEBI:78435"/>
        <dbReference type="EC" id="2.4.99.28"/>
    </reaction>
</comment>
<evidence type="ECO:0000256" key="16">
    <source>
        <dbReference type="ARBA" id="ARBA00022968"/>
    </source>
</evidence>
<evidence type="ECO:0000256" key="9">
    <source>
        <dbReference type="ARBA" id="ARBA00022645"/>
    </source>
</evidence>
<evidence type="ECO:0000256" key="5">
    <source>
        <dbReference type="ARBA" id="ARBA00007739"/>
    </source>
</evidence>
<keyword evidence="21" id="KW-0511">Multifunctional enzyme</keyword>
<dbReference type="InterPro" id="IPR001264">
    <property type="entry name" value="Glyco_trans_51"/>
</dbReference>
<evidence type="ECO:0000256" key="17">
    <source>
        <dbReference type="ARBA" id="ARBA00022984"/>
    </source>
</evidence>
<sequence>MAGFTVAYKGYEMYRNALSEAGLQERVEAVRDKEGYTEYKNLPQIYVNAVVSVEDHRFYRHHGIDLIAIARAVTNDIRAGKLVEGGSTITQQLAKNLYFDQDKDIARKAAEVFMAFDLEKNYTKEEIFELYVNCIYFGDGYYSVGDASAGYFKKTPDEMSEYESTLLAGVPNAPSKYAPSKNQALAEKRQMKVLRRMEECGYFSAEEAETVAEQMVAFQ</sequence>
<evidence type="ECO:0000313" key="29">
    <source>
        <dbReference type="Proteomes" id="UP000001662"/>
    </source>
</evidence>
<evidence type="ECO:0000256" key="7">
    <source>
        <dbReference type="ARBA" id="ARBA00018638"/>
    </source>
</evidence>
<keyword evidence="9" id="KW-0121">Carboxypeptidase</keyword>
<name>D9R7U3_LACSW</name>
<evidence type="ECO:0000256" key="22">
    <source>
        <dbReference type="ARBA" id="ARBA00023316"/>
    </source>
</evidence>
<evidence type="ECO:0000256" key="12">
    <source>
        <dbReference type="ARBA" id="ARBA00022679"/>
    </source>
</evidence>
<evidence type="ECO:0000256" key="1">
    <source>
        <dbReference type="ARBA" id="ARBA00002624"/>
    </source>
</evidence>
<dbReference type="FunFam" id="1.10.3810.10:FF:000001">
    <property type="entry name" value="Penicillin-binding protein 1A"/>
    <property type="match status" value="1"/>
</dbReference>
<evidence type="ECO:0000259" key="27">
    <source>
        <dbReference type="Pfam" id="PF00912"/>
    </source>
</evidence>
<evidence type="ECO:0000256" key="20">
    <source>
        <dbReference type="ARBA" id="ARBA00023251"/>
    </source>
</evidence>
<keyword evidence="18" id="KW-1133">Transmembrane helix</keyword>
<comment type="pathway">
    <text evidence="3">Cell wall biogenesis; peptidoglycan biosynthesis.</text>
</comment>
<evidence type="ECO:0000256" key="18">
    <source>
        <dbReference type="ARBA" id="ARBA00022989"/>
    </source>
</evidence>
<keyword evidence="13" id="KW-0812">Transmembrane</keyword>
<dbReference type="Gene3D" id="1.10.3810.10">
    <property type="entry name" value="Biosynthetic peptidoglycan transglycosylase-like"/>
    <property type="match status" value="1"/>
</dbReference>
<comment type="pathway">
    <text evidence="26">Glycan biosynthesis.</text>
</comment>
<comment type="function">
    <text evidence="1">Cell wall formation. Synthesis of cross-linked peptidoglycan from the lipid intermediates. The enzyme has a penicillin-insensitive transglycosylase N-terminal domain (formation of linear glycan strands) and a penicillin-sensitive transpeptidase C-terminal domain (cross-linking of the peptide subunits).</text>
</comment>
<evidence type="ECO:0000256" key="8">
    <source>
        <dbReference type="ARBA" id="ARBA00022475"/>
    </source>
</evidence>
<comment type="catalytic activity">
    <reaction evidence="23">
        <text>Preferential cleavage: (Ac)2-L-Lys-D-Ala-|-D-Ala. Also transpeptidation of peptidyl-alanyl moieties that are N-acyl substituents of D-alanine.</text>
        <dbReference type="EC" id="3.4.16.4"/>
    </reaction>
</comment>
<keyword evidence="19" id="KW-0472">Membrane</keyword>
<dbReference type="InterPro" id="IPR023346">
    <property type="entry name" value="Lysozyme-like_dom_sf"/>
</dbReference>
<feature type="domain" description="Glycosyl transferase family 51" evidence="27">
    <location>
        <begin position="31"/>
        <end position="198"/>
    </location>
</feature>
<evidence type="ECO:0000256" key="23">
    <source>
        <dbReference type="ARBA" id="ARBA00034000"/>
    </source>
</evidence>
<evidence type="ECO:0000313" key="28">
    <source>
        <dbReference type="EMBL" id="ADL05597.1"/>
    </source>
</evidence>
<dbReference type="AlphaFoldDB" id="D9R7U3"/>
<evidence type="ECO:0000256" key="10">
    <source>
        <dbReference type="ARBA" id="ARBA00022670"/>
    </source>
</evidence>
<keyword evidence="12 28" id="KW-0808">Transferase</keyword>
<evidence type="ECO:0000256" key="3">
    <source>
        <dbReference type="ARBA" id="ARBA00004752"/>
    </source>
</evidence>
<evidence type="ECO:0000256" key="24">
    <source>
        <dbReference type="ARBA" id="ARBA00044770"/>
    </source>
</evidence>
<keyword evidence="15" id="KW-0133">Cell shape</keyword>
<dbReference type="EC" id="2.4.99.28" evidence="24"/>
<reference evidence="28" key="1">
    <citation type="submission" date="2010-07" db="EMBL/GenBank/DDBJ databases">
        <title>Complete sequence of Clostridium saccharolyticum WM1.</title>
        <authorList>
            <consortium name="US DOE Joint Genome Institute"/>
            <person name="Lucas S."/>
            <person name="Copeland A."/>
            <person name="Lapidus A."/>
            <person name="Cheng J.-F."/>
            <person name="Bruce D."/>
            <person name="Goodwin L."/>
            <person name="Pitluck S."/>
            <person name="Chertkov O."/>
            <person name="Detter J.C."/>
            <person name="Han C."/>
            <person name="Tapia R."/>
            <person name="Land M."/>
            <person name="Hauser L."/>
            <person name="Chang Y.-J."/>
            <person name="Jeffries C."/>
            <person name="Kyrpides N."/>
            <person name="Ivanova N."/>
            <person name="Mikhailova N."/>
            <person name="Mouttaki H."/>
            <person name="Lin L."/>
            <person name="Zhou J."/>
            <person name="Hemme C.L."/>
            <person name="Woyke T."/>
        </authorList>
    </citation>
    <scope>NUCLEOTIDE SEQUENCE [LARGE SCALE GENOMIC DNA]</scope>
    <source>
        <strain evidence="28">WM1</strain>
    </source>
</reference>
<keyword evidence="11 28" id="KW-0328">Glycosyltransferase</keyword>
<dbReference type="EC" id="3.4.16.4" evidence="6"/>
<keyword evidence="14" id="KW-0378">Hydrolase</keyword>
<evidence type="ECO:0000256" key="25">
    <source>
        <dbReference type="ARBA" id="ARBA00049902"/>
    </source>
</evidence>
<accession>D9R7U3</accession>
<evidence type="ECO:0000256" key="2">
    <source>
        <dbReference type="ARBA" id="ARBA00004401"/>
    </source>
</evidence>
<comment type="similarity">
    <text evidence="5">In the N-terminal section; belongs to the glycosyltransferase 51 family.</text>
</comment>
<keyword evidence="20" id="KW-0046">Antibiotic resistance</keyword>
<dbReference type="PANTHER" id="PTHR32282:SF11">
    <property type="entry name" value="PENICILLIN-BINDING PROTEIN 1B"/>
    <property type="match status" value="1"/>
</dbReference>
<dbReference type="GO" id="GO:0030288">
    <property type="term" value="C:outer membrane-bounded periplasmic space"/>
    <property type="evidence" value="ECO:0007669"/>
    <property type="project" value="TreeGrafter"/>
</dbReference>
<dbReference type="InterPro" id="IPR036950">
    <property type="entry name" value="PBP_transglycosylase"/>
</dbReference>
<dbReference type="Proteomes" id="UP000001662">
    <property type="component" value="Chromosome"/>
</dbReference>
<dbReference type="GO" id="GO:0046677">
    <property type="term" value="P:response to antibiotic"/>
    <property type="evidence" value="ECO:0007669"/>
    <property type="project" value="UniProtKB-KW"/>
</dbReference>
<evidence type="ECO:0000256" key="4">
    <source>
        <dbReference type="ARBA" id="ARBA00007090"/>
    </source>
</evidence>
<evidence type="ECO:0000256" key="11">
    <source>
        <dbReference type="ARBA" id="ARBA00022676"/>
    </source>
</evidence>
<dbReference type="GO" id="GO:0009252">
    <property type="term" value="P:peptidoglycan biosynthetic process"/>
    <property type="evidence" value="ECO:0007669"/>
    <property type="project" value="UniProtKB-UniPathway"/>
</dbReference>
<dbReference type="KEGG" id="csh:Closa_3064"/>
<keyword evidence="29" id="KW-1185">Reference proteome</keyword>
<dbReference type="HOGENOM" id="CLU_006354_1_2_9"/>
<dbReference type="GO" id="GO:0071555">
    <property type="term" value="P:cell wall organization"/>
    <property type="evidence" value="ECO:0007669"/>
    <property type="project" value="UniProtKB-KW"/>
</dbReference>